<sequence length="229" mass="25335">MKKLVLILTFATTAMMAQNQIQEPVPQISVSGEGKIKVVPDQAVITLGVENTGKDATEVKKKNDETVDAIIKAIKKNGIPASDYQTQNVSLRKNYDYNQKKYSYYANQTISIHLKDLKKYDALLMSLVDAGVNNIQGVEFKSSTLEQYESEARVKAMLDAKKKAEDYVSVLGQKVGKALQISDNSQVNYPRPMYKTYAVAEMADAAPRETLAIGEIEVTANVSVSFELK</sequence>
<name>A0A2U8QR37_9FLAO</name>
<evidence type="ECO:0000313" key="2">
    <source>
        <dbReference type="EMBL" id="AWM12572.1"/>
    </source>
</evidence>
<reference evidence="2 3" key="1">
    <citation type="submission" date="2018-05" db="EMBL/GenBank/DDBJ databases">
        <title>Flavobacterium sp. MEBiC07310.</title>
        <authorList>
            <person name="Baek K."/>
        </authorList>
    </citation>
    <scope>NUCLEOTIDE SEQUENCE [LARGE SCALE GENOMIC DNA]</scope>
    <source>
        <strain evidence="2 3">MEBiC07310</strain>
    </source>
</reference>
<accession>A0A2U8QR37</accession>
<evidence type="ECO:0008006" key="4">
    <source>
        <dbReference type="Google" id="ProtNLM"/>
    </source>
</evidence>
<dbReference type="Gene3D" id="3.30.110.170">
    <property type="entry name" value="Protein of unknown function (DUF541), domain 1"/>
    <property type="match status" value="1"/>
</dbReference>
<dbReference type="EMBL" id="CP029463">
    <property type="protein sequence ID" value="AWM12572.1"/>
    <property type="molecule type" value="Genomic_DNA"/>
</dbReference>
<dbReference type="RefSeq" id="WP_109567981.1">
    <property type="nucleotide sequence ID" value="NZ_CP029463.1"/>
</dbReference>
<gene>
    <name evidence="2" type="ORF">DI487_00915</name>
</gene>
<dbReference type="Pfam" id="PF04402">
    <property type="entry name" value="SIMPL"/>
    <property type="match status" value="1"/>
</dbReference>
<keyword evidence="1" id="KW-0732">Signal</keyword>
<dbReference type="PANTHER" id="PTHR34387">
    <property type="entry name" value="SLR1258 PROTEIN"/>
    <property type="match status" value="1"/>
</dbReference>
<feature type="signal peptide" evidence="1">
    <location>
        <begin position="1"/>
        <end position="17"/>
    </location>
</feature>
<dbReference type="KEGG" id="fse:DI487_00915"/>
<evidence type="ECO:0000256" key="1">
    <source>
        <dbReference type="SAM" id="SignalP"/>
    </source>
</evidence>
<dbReference type="InterPro" id="IPR007497">
    <property type="entry name" value="SIMPL/DUF541"/>
</dbReference>
<dbReference type="AlphaFoldDB" id="A0A2U8QR37"/>
<feature type="chain" id="PRO_5016065127" description="SIMPL domain-containing protein" evidence="1">
    <location>
        <begin position="18"/>
        <end position="229"/>
    </location>
</feature>
<organism evidence="2 3">
    <name type="scientific">Flavobacterium sediminis</name>
    <dbReference type="NCBI Taxonomy" id="2201181"/>
    <lineage>
        <taxon>Bacteria</taxon>
        <taxon>Pseudomonadati</taxon>
        <taxon>Bacteroidota</taxon>
        <taxon>Flavobacteriia</taxon>
        <taxon>Flavobacteriales</taxon>
        <taxon>Flavobacteriaceae</taxon>
        <taxon>Flavobacterium</taxon>
    </lineage>
</organism>
<protein>
    <recommendedName>
        <fullName evidence="4">SIMPL domain-containing protein</fullName>
    </recommendedName>
</protein>
<evidence type="ECO:0000313" key="3">
    <source>
        <dbReference type="Proteomes" id="UP000245429"/>
    </source>
</evidence>
<dbReference type="InterPro" id="IPR052022">
    <property type="entry name" value="26kDa_periplasmic_antigen"/>
</dbReference>
<proteinExistence type="predicted"/>
<dbReference type="GO" id="GO:0006974">
    <property type="term" value="P:DNA damage response"/>
    <property type="evidence" value="ECO:0007669"/>
    <property type="project" value="TreeGrafter"/>
</dbReference>
<dbReference type="PANTHER" id="PTHR34387:SF1">
    <property type="entry name" value="PERIPLASMIC IMMUNOGENIC PROTEIN"/>
    <property type="match status" value="1"/>
</dbReference>
<keyword evidence="3" id="KW-1185">Reference proteome</keyword>
<dbReference type="Gene3D" id="3.30.70.2970">
    <property type="entry name" value="Protein of unknown function (DUF541), domain 2"/>
    <property type="match status" value="1"/>
</dbReference>
<dbReference type="OrthoDB" id="6021921at2"/>
<dbReference type="Proteomes" id="UP000245429">
    <property type="component" value="Chromosome"/>
</dbReference>